<dbReference type="InterPro" id="IPR050766">
    <property type="entry name" value="Bact_Lucif_Oxidored"/>
</dbReference>
<dbReference type="GO" id="GO:0016705">
    <property type="term" value="F:oxidoreductase activity, acting on paired donors, with incorporation or reduction of molecular oxygen"/>
    <property type="evidence" value="ECO:0007669"/>
    <property type="project" value="InterPro"/>
</dbReference>
<dbReference type="NCBIfam" id="TIGR03558">
    <property type="entry name" value="oxido_grp_1"/>
    <property type="match status" value="1"/>
</dbReference>
<name>A0A934JZW7_9GAMM</name>
<dbReference type="PANTHER" id="PTHR30137">
    <property type="entry name" value="LUCIFERASE-LIKE MONOOXYGENASE"/>
    <property type="match status" value="1"/>
</dbReference>
<comment type="similarity">
    <text evidence="1">To bacterial alkanal monooxygenase alpha and beta chains.</text>
</comment>
<evidence type="ECO:0000259" key="3">
    <source>
        <dbReference type="Pfam" id="PF00296"/>
    </source>
</evidence>
<dbReference type="CDD" id="cd00347">
    <property type="entry name" value="Flavin_utilizing_monoxygenases"/>
    <property type="match status" value="1"/>
</dbReference>
<gene>
    <name evidence="4" type="ORF">I8J31_19955</name>
</gene>
<feature type="domain" description="Luciferase-like" evidence="3">
    <location>
        <begin position="26"/>
        <end position="317"/>
    </location>
</feature>
<dbReference type="AlphaFoldDB" id="A0A934JZW7"/>
<evidence type="ECO:0000256" key="2">
    <source>
        <dbReference type="SAM" id="MobiDB-lite"/>
    </source>
</evidence>
<dbReference type="Gene3D" id="3.20.20.30">
    <property type="entry name" value="Luciferase-like domain"/>
    <property type="match status" value="1"/>
</dbReference>
<dbReference type="Proteomes" id="UP000628710">
    <property type="component" value="Unassembled WGS sequence"/>
</dbReference>
<dbReference type="InterPro" id="IPR019949">
    <property type="entry name" value="CmoO-like"/>
</dbReference>
<dbReference type="Pfam" id="PF00296">
    <property type="entry name" value="Bac_luciferase"/>
    <property type="match status" value="1"/>
</dbReference>
<evidence type="ECO:0000313" key="5">
    <source>
        <dbReference type="Proteomes" id="UP000628710"/>
    </source>
</evidence>
<keyword evidence="5" id="KW-1185">Reference proteome</keyword>
<feature type="region of interest" description="Disordered" evidence="2">
    <location>
        <begin position="1"/>
        <end position="26"/>
    </location>
</feature>
<dbReference type="PANTHER" id="PTHR30137:SF6">
    <property type="entry name" value="LUCIFERASE-LIKE MONOOXYGENASE"/>
    <property type="match status" value="1"/>
</dbReference>
<dbReference type="EC" id="1.-.-.-" evidence="4"/>
<dbReference type="GO" id="GO:0005829">
    <property type="term" value="C:cytosol"/>
    <property type="evidence" value="ECO:0007669"/>
    <property type="project" value="TreeGrafter"/>
</dbReference>
<evidence type="ECO:0000256" key="1">
    <source>
        <dbReference type="ARBA" id="ARBA00007789"/>
    </source>
</evidence>
<dbReference type="RefSeq" id="WP_199470345.1">
    <property type="nucleotide sequence ID" value="NZ_JAEMNX010000037.1"/>
</dbReference>
<protein>
    <submittedName>
        <fullName evidence="4">MsnO8 family LLM class oxidoreductase</fullName>
        <ecNumber evidence="4">1.-.-.-</ecNumber>
    </submittedName>
</protein>
<keyword evidence="4" id="KW-0560">Oxidoreductase</keyword>
<sequence>MQDLKLTVLDQSPVHPNESAAHSSNAGQMSIELAKTCDQLGYARYWVAEHHNSPQFAGPCPEILIAAIASVTRNMRVGSGGVMLSHYSPYKVAETFNMLNALFPNRIDLGIGRAPGGDALASSALAWPSQPLDSSTYPGQASILKALLEQNLPDDHAWADLHISPTLSTATENIAPEMWMLGSSGGSAKLAGQAGMNLALARFISPDHCHPDIFDAYDQARAEAGHKEKANRMLAIACFCADTQEEAELLASTAVYRKMRLQPKGQEDLLTPEAVQNLRKQFTPIQEDQYRHLMEGYTVGTPERCKTEIDTLAKAFGTNEIALVTVTHDFAARLKSYQLLMG</sequence>
<reference evidence="4" key="1">
    <citation type="submission" date="2020-12" db="EMBL/GenBank/DDBJ databases">
        <title>Marinomonas arctica sp. nov., a psychrotolerant bacterium isolated from the Arctic.</title>
        <authorList>
            <person name="Zhang Y."/>
        </authorList>
    </citation>
    <scope>NUCLEOTIDE SEQUENCE</scope>
    <source>
        <strain evidence="4">C1424</strain>
    </source>
</reference>
<evidence type="ECO:0000313" key="4">
    <source>
        <dbReference type="EMBL" id="MBJ7539952.1"/>
    </source>
</evidence>
<dbReference type="SUPFAM" id="SSF51679">
    <property type="entry name" value="Bacterial luciferase-like"/>
    <property type="match status" value="1"/>
</dbReference>
<dbReference type="InterPro" id="IPR011251">
    <property type="entry name" value="Luciferase-like_dom"/>
</dbReference>
<comment type="caution">
    <text evidence="4">The sequence shown here is derived from an EMBL/GenBank/DDBJ whole genome shotgun (WGS) entry which is preliminary data.</text>
</comment>
<accession>A0A934JZW7</accession>
<dbReference type="EMBL" id="JAEMNX010000037">
    <property type="protein sequence ID" value="MBJ7539952.1"/>
    <property type="molecule type" value="Genomic_DNA"/>
</dbReference>
<proteinExistence type="predicted"/>
<organism evidence="4 5">
    <name type="scientific">Marinomonas transparens</name>
    <dbReference type="NCBI Taxonomy" id="2795388"/>
    <lineage>
        <taxon>Bacteria</taxon>
        <taxon>Pseudomonadati</taxon>
        <taxon>Pseudomonadota</taxon>
        <taxon>Gammaproteobacteria</taxon>
        <taxon>Oceanospirillales</taxon>
        <taxon>Oceanospirillaceae</taxon>
        <taxon>Marinomonas</taxon>
    </lineage>
</organism>
<dbReference type="InterPro" id="IPR036661">
    <property type="entry name" value="Luciferase-like_sf"/>
</dbReference>